<evidence type="ECO:0000256" key="6">
    <source>
        <dbReference type="ARBA" id="ARBA00022801"/>
    </source>
</evidence>
<keyword evidence="6 16" id="KW-0378">Hydrolase</keyword>
<accession>A0A8H6RGS1</accession>
<sequence length="480" mass="52198">MLCCCVSASLYPFLSELFCNMQSRTLGFGLIFGLLAVCSLASSQSNIRERKVCRVVSKYAASNGTADDSPTIAKAFEACGSGGVVEFGEGVDFNVLTPISATNLSNVEIKMHGNLHLPKDIGFVQRVYNELAGKDDGDLFWFTFAGANISYIGTKNVTTGWIYSYGQAWWNANPVNGTGIDGRPNLMLLNMTNGLVKHLKSSKPIAWNFRLMGSNITVADTIIDAFSESDIGHFGVGFPFNTDGFQIAGTGVTITDSVIYNGDDAFAIQSGAHDVSIQRATIGYASHGLSIGSLGQNQANFANVTNILFDDITCISTLYGARFKSWLGGQGLAKNITWQNIRVYNVTFPIFVTQTYINQGSQQTQIEDGTISERPNNSSVEMQDFRWINWTGTLNAYFPGDGSCVTNPCWYNVGLPDLKHTEAIIIECNTNQSCKNFEMKNIQIFPQSPDPPTVICMNATAELNPALGFRCRNGTNVPSA</sequence>
<comment type="catalytic activity">
    <reaction evidence="15">
        <text>[(1-&gt;4)-alpha-D-galacturonosyl](n) + H2O = alpha-D-galacturonate + [(1-&gt;4)-alpha-D-galacturonosyl](n-1)</text>
        <dbReference type="Rhea" id="RHEA:14117"/>
        <dbReference type="Rhea" id="RHEA-COMP:14570"/>
        <dbReference type="Rhea" id="RHEA-COMP:14572"/>
        <dbReference type="ChEBI" id="CHEBI:15377"/>
        <dbReference type="ChEBI" id="CHEBI:58658"/>
        <dbReference type="ChEBI" id="CHEBI:140523"/>
        <dbReference type="EC" id="3.2.1.67"/>
    </reaction>
</comment>
<keyword evidence="5" id="KW-0677">Repeat</keyword>
<comment type="function">
    <text evidence="11">Specific in hydrolyzing the terminal glycosidic bond of polygalacturonic acid and oligogalacturonates.</text>
</comment>
<dbReference type="PANTHER" id="PTHR31736">
    <property type="match status" value="1"/>
</dbReference>
<dbReference type="GO" id="GO:0005975">
    <property type="term" value="P:carbohydrate metabolic process"/>
    <property type="evidence" value="ECO:0007669"/>
    <property type="project" value="InterPro"/>
</dbReference>
<evidence type="ECO:0000256" key="4">
    <source>
        <dbReference type="ARBA" id="ARBA00022729"/>
    </source>
</evidence>
<dbReference type="InterPro" id="IPR011050">
    <property type="entry name" value="Pectin_lyase_fold/virulence"/>
</dbReference>
<comment type="subcellular location">
    <subcellularLocation>
        <location evidence="1">Secreted</location>
    </subcellularLocation>
</comment>
<dbReference type="Pfam" id="PF00295">
    <property type="entry name" value="Glyco_hydro_28"/>
    <property type="match status" value="1"/>
</dbReference>
<dbReference type="OrthoDB" id="187139at2759"/>
<dbReference type="InterPro" id="IPR012334">
    <property type="entry name" value="Pectin_lyas_fold"/>
</dbReference>
<evidence type="ECO:0000256" key="14">
    <source>
        <dbReference type="ARBA" id="ARBA00042262"/>
    </source>
</evidence>
<keyword evidence="4" id="KW-0732">Signal</keyword>
<dbReference type="Gene3D" id="2.160.20.10">
    <property type="entry name" value="Single-stranded right-handed beta-helix, Pectin lyase-like"/>
    <property type="match status" value="1"/>
</dbReference>
<dbReference type="EC" id="3.2.1.67" evidence="12"/>
<reference evidence="17" key="1">
    <citation type="submission" date="2020-04" db="EMBL/GenBank/DDBJ databases">
        <title>Draft genome resource of the tomato pathogen Pseudocercospora fuligena.</title>
        <authorList>
            <person name="Zaccaron A."/>
        </authorList>
    </citation>
    <scope>NUCLEOTIDE SEQUENCE</scope>
    <source>
        <strain evidence="17">PF001</strain>
    </source>
</reference>
<evidence type="ECO:0000256" key="11">
    <source>
        <dbReference type="ARBA" id="ARBA00037312"/>
    </source>
</evidence>
<evidence type="ECO:0000256" key="1">
    <source>
        <dbReference type="ARBA" id="ARBA00004613"/>
    </source>
</evidence>
<dbReference type="AlphaFoldDB" id="A0A8H6RGS1"/>
<comment type="similarity">
    <text evidence="2 16">Belongs to the glycosyl hydrolase 28 family.</text>
</comment>
<keyword evidence="8" id="KW-0325">Glycoprotein</keyword>
<evidence type="ECO:0000313" key="17">
    <source>
        <dbReference type="EMBL" id="KAF7190252.1"/>
    </source>
</evidence>
<dbReference type="SUPFAM" id="SSF51126">
    <property type="entry name" value="Pectin lyase-like"/>
    <property type="match status" value="1"/>
</dbReference>
<evidence type="ECO:0000256" key="9">
    <source>
        <dbReference type="ARBA" id="ARBA00023295"/>
    </source>
</evidence>
<keyword evidence="3" id="KW-0964">Secreted</keyword>
<evidence type="ECO:0000256" key="15">
    <source>
        <dbReference type="ARBA" id="ARBA00048766"/>
    </source>
</evidence>
<dbReference type="EMBL" id="JABCIY010000175">
    <property type="protein sequence ID" value="KAF7190252.1"/>
    <property type="molecule type" value="Genomic_DNA"/>
</dbReference>
<keyword evidence="18" id="KW-1185">Reference proteome</keyword>
<evidence type="ECO:0000256" key="13">
    <source>
        <dbReference type="ARBA" id="ARBA00041474"/>
    </source>
</evidence>
<evidence type="ECO:0000256" key="3">
    <source>
        <dbReference type="ARBA" id="ARBA00022525"/>
    </source>
</evidence>
<evidence type="ECO:0000256" key="10">
    <source>
        <dbReference type="ARBA" id="ARBA00023316"/>
    </source>
</evidence>
<keyword evidence="10" id="KW-0961">Cell wall biogenesis/degradation</keyword>
<organism evidence="17 18">
    <name type="scientific">Pseudocercospora fuligena</name>
    <dbReference type="NCBI Taxonomy" id="685502"/>
    <lineage>
        <taxon>Eukaryota</taxon>
        <taxon>Fungi</taxon>
        <taxon>Dikarya</taxon>
        <taxon>Ascomycota</taxon>
        <taxon>Pezizomycotina</taxon>
        <taxon>Dothideomycetes</taxon>
        <taxon>Dothideomycetidae</taxon>
        <taxon>Mycosphaerellales</taxon>
        <taxon>Mycosphaerellaceae</taxon>
        <taxon>Pseudocercospora</taxon>
    </lineage>
</organism>
<comment type="caution">
    <text evidence="17">The sequence shown here is derived from an EMBL/GenBank/DDBJ whole genome shotgun (WGS) entry which is preliminary data.</text>
</comment>
<dbReference type="Proteomes" id="UP000660729">
    <property type="component" value="Unassembled WGS sequence"/>
</dbReference>
<keyword evidence="9 16" id="KW-0326">Glycosidase</keyword>
<dbReference type="GO" id="GO:0071555">
    <property type="term" value="P:cell wall organization"/>
    <property type="evidence" value="ECO:0007669"/>
    <property type="project" value="UniProtKB-KW"/>
</dbReference>
<dbReference type="PANTHER" id="PTHR31736:SF11">
    <property type="entry name" value="EXOPOLYGALACTURONASE C-RELATED"/>
    <property type="match status" value="1"/>
</dbReference>
<proteinExistence type="inferred from homology"/>
<protein>
    <recommendedName>
        <fullName evidence="12">galacturonan 1,4-alpha-galacturonidase</fullName>
        <ecNumber evidence="12">3.2.1.67</ecNumber>
    </recommendedName>
    <alternativeName>
        <fullName evidence="13">Galacturan 1,4-alpha-galacturonidase C</fullName>
    </alternativeName>
    <alternativeName>
        <fullName evidence="14">Poly(1,4-alpha-D-galacturonide)galacturonohydrolase C</fullName>
    </alternativeName>
</protein>
<evidence type="ECO:0000256" key="12">
    <source>
        <dbReference type="ARBA" id="ARBA00038933"/>
    </source>
</evidence>
<dbReference type="InterPro" id="IPR000743">
    <property type="entry name" value="Glyco_hydro_28"/>
</dbReference>
<evidence type="ECO:0000313" key="18">
    <source>
        <dbReference type="Proteomes" id="UP000660729"/>
    </source>
</evidence>
<evidence type="ECO:0000256" key="5">
    <source>
        <dbReference type="ARBA" id="ARBA00022737"/>
    </source>
</evidence>
<dbReference type="GO" id="GO:0004650">
    <property type="term" value="F:polygalacturonase activity"/>
    <property type="evidence" value="ECO:0007669"/>
    <property type="project" value="InterPro"/>
</dbReference>
<name>A0A8H6RGS1_9PEZI</name>
<gene>
    <name evidence="17" type="ORF">HII31_08583</name>
</gene>
<evidence type="ECO:0000256" key="7">
    <source>
        <dbReference type="ARBA" id="ARBA00023157"/>
    </source>
</evidence>
<keyword evidence="7" id="KW-1015">Disulfide bond</keyword>
<evidence type="ECO:0000256" key="8">
    <source>
        <dbReference type="ARBA" id="ARBA00023180"/>
    </source>
</evidence>
<dbReference type="GO" id="GO:0005576">
    <property type="term" value="C:extracellular region"/>
    <property type="evidence" value="ECO:0007669"/>
    <property type="project" value="UniProtKB-SubCell"/>
</dbReference>
<evidence type="ECO:0000256" key="2">
    <source>
        <dbReference type="ARBA" id="ARBA00008834"/>
    </source>
</evidence>
<dbReference type="GO" id="GO:0047911">
    <property type="term" value="F:galacturan 1,4-alpha-galacturonidase activity"/>
    <property type="evidence" value="ECO:0007669"/>
    <property type="project" value="UniProtKB-EC"/>
</dbReference>
<evidence type="ECO:0000256" key="16">
    <source>
        <dbReference type="RuleBase" id="RU361169"/>
    </source>
</evidence>